<keyword evidence="1" id="KW-0472">Membrane</keyword>
<dbReference type="HOGENOM" id="CLU_106583_0_0_9"/>
<keyword evidence="1" id="KW-1133">Transmembrane helix</keyword>
<feature type="transmembrane region" description="Helical" evidence="1">
    <location>
        <begin position="168"/>
        <end position="186"/>
    </location>
</feature>
<proteinExistence type="predicted"/>
<dbReference type="AlphaFoldDB" id="B6FZU8"/>
<dbReference type="RefSeq" id="WP_006440323.1">
    <property type="nucleotide sequence ID" value="NZ_DS995356.1"/>
</dbReference>
<feature type="transmembrane region" description="Helical" evidence="1">
    <location>
        <begin position="68"/>
        <end position="92"/>
    </location>
</feature>
<protein>
    <submittedName>
        <fullName evidence="2">Uncharacterized protein</fullName>
    </submittedName>
</protein>
<reference evidence="2 3" key="2">
    <citation type="submission" date="2008-10" db="EMBL/GenBank/DDBJ databases">
        <title>Draft genome sequence of Clostridium hiranonis (DSM 13275).</title>
        <authorList>
            <person name="Sudarsanam P."/>
            <person name="Ley R."/>
            <person name="Guruge J."/>
            <person name="Turnbaugh P.J."/>
            <person name="Mahowald M."/>
            <person name="Liep D."/>
            <person name="Gordon J."/>
        </authorList>
    </citation>
    <scope>NUCLEOTIDE SEQUENCE [LARGE SCALE GENOMIC DNA]</scope>
    <source>
        <strain evidence="2 3">DSM 13275</strain>
    </source>
</reference>
<sequence length="221" mass="25216">MRIFESIFDICYLVTVITVGIKMIKATEKGSQYRLFGIMAIVLGCGDAFHLVPRVYSMWTVGINNNPAALGFGEAVASITMTIFYVILFHIWEMRYEVKDDKGLKFAVYALAAIRIILCLFPQNDWLSPNAPEIWGIYRNIPFAIMGLVIIVIFFKKTREFNDLSFKNMWLAVTLSFGFYIPVVLFAKTIPIVGALMMPKTLAYVWVVFMGYNAMKKVNEK</sequence>
<feature type="transmembrane region" description="Helical" evidence="1">
    <location>
        <begin position="192"/>
        <end position="212"/>
    </location>
</feature>
<dbReference type="OrthoDB" id="1644899at2"/>
<feature type="transmembrane region" description="Helical" evidence="1">
    <location>
        <begin position="36"/>
        <end position="56"/>
    </location>
</feature>
<feature type="transmembrane region" description="Helical" evidence="1">
    <location>
        <begin position="104"/>
        <end position="123"/>
    </location>
</feature>
<reference evidence="2 3" key="1">
    <citation type="submission" date="2008-09" db="EMBL/GenBank/DDBJ databases">
        <authorList>
            <person name="Fulton L."/>
            <person name="Clifton S."/>
            <person name="Fulton B."/>
            <person name="Xu J."/>
            <person name="Minx P."/>
            <person name="Pepin K.H."/>
            <person name="Johnson M."/>
            <person name="Thiruvilangam P."/>
            <person name="Bhonagiri V."/>
            <person name="Nash W.E."/>
            <person name="Mardis E.R."/>
            <person name="Wilson R.K."/>
        </authorList>
    </citation>
    <scope>NUCLEOTIDE SEQUENCE [LARGE SCALE GENOMIC DNA]</scope>
    <source>
        <strain evidence="2 3">DSM 13275</strain>
    </source>
</reference>
<dbReference type="eggNOG" id="ENOG502Z7HS">
    <property type="taxonomic scope" value="Bacteria"/>
</dbReference>
<dbReference type="EMBL" id="ABWP01000059">
    <property type="protein sequence ID" value="EEA84921.1"/>
    <property type="molecule type" value="Genomic_DNA"/>
</dbReference>
<evidence type="ECO:0000313" key="2">
    <source>
        <dbReference type="EMBL" id="EEA84921.1"/>
    </source>
</evidence>
<gene>
    <name evidence="2" type="ORF">CLOHIR_01402</name>
</gene>
<evidence type="ECO:0000256" key="1">
    <source>
        <dbReference type="SAM" id="Phobius"/>
    </source>
</evidence>
<name>B6FZU8_PEPHT</name>
<organism evidence="2 3">
    <name type="scientific">Peptacetobacter hiranonis (strain DSM 13275 / JCM 10541 / KCTC 15199 / TO-931)</name>
    <name type="common">Clostridium hiranonis</name>
    <dbReference type="NCBI Taxonomy" id="500633"/>
    <lineage>
        <taxon>Bacteria</taxon>
        <taxon>Bacillati</taxon>
        <taxon>Bacillota</taxon>
        <taxon>Clostridia</taxon>
        <taxon>Peptostreptococcales</taxon>
        <taxon>Peptostreptococcaceae</taxon>
        <taxon>Peptacetobacter</taxon>
    </lineage>
</organism>
<accession>B6FZU8</accession>
<dbReference type="Proteomes" id="UP000003178">
    <property type="component" value="Unassembled WGS sequence"/>
</dbReference>
<dbReference type="STRING" id="500633.CLOHIR_01402"/>
<feature type="transmembrane region" description="Helical" evidence="1">
    <location>
        <begin position="135"/>
        <end position="156"/>
    </location>
</feature>
<evidence type="ECO:0000313" key="3">
    <source>
        <dbReference type="Proteomes" id="UP000003178"/>
    </source>
</evidence>
<keyword evidence="1" id="KW-0812">Transmembrane</keyword>
<comment type="caution">
    <text evidence="2">The sequence shown here is derived from an EMBL/GenBank/DDBJ whole genome shotgun (WGS) entry which is preliminary data.</text>
</comment>
<keyword evidence="3" id="KW-1185">Reference proteome</keyword>